<evidence type="ECO:0000313" key="2">
    <source>
        <dbReference type="EMBL" id="CAI8612144.1"/>
    </source>
</evidence>
<proteinExistence type="predicted"/>
<dbReference type="PANTHER" id="PTHR31672:SF13">
    <property type="entry name" value="F-BOX PROTEIN CPR30-LIKE"/>
    <property type="match status" value="1"/>
</dbReference>
<accession>A0AAV1ASQ8</accession>
<evidence type="ECO:0000259" key="1">
    <source>
        <dbReference type="PROSITE" id="PS50181"/>
    </source>
</evidence>
<keyword evidence="3" id="KW-1185">Reference proteome</keyword>
<dbReference type="Gene3D" id="1.20.1280.50">
    <property type="match status" value="1"/>
</dbReference>
<dbReference type="AlphaFoldDB" id="A0AAV1ASQ8"/>
<dbReference type="PANTHER" id="PTHR31672">
    <property type="entry name" value="BNACNNG10540D PROTEIN"/>
    <property type="match status" value="1"/>
</dbReference>
<dbReference type="EMBL" id="OX451740">
    <property type="protein sequence ID" value="CAI8612144.1"/>
    <property type="molecule type" value="Genomic_DNA"/>
</dbReference>
<feature type="domain" description="F-box" evidence="1">
    <location>
        <begin position="15"/>
        <end position="65"/>
    </location>
</feature>
<reference evidence="2 3" key="1">
    <citation type="submission" date="2023-01" db="EMBL/GenBank/DDBJ databases">
        <authorList>
            <person name="Kreplak J."/>
        </authorList>
    </citation>
    <scope>NUCLEOTIDE SEQUENCE [LARGE SCALE GENOMIC DNA]</scope>
</reference>
<dbReference type="InterPro" id="IPR036047">
    <property type="entry name" value="F-box-like_dom_sf"/>
</dbReference>
<dbReference type="PROSITE" id="PS50181">
    <property type="entry name" value="FBOX"/>
    <property type="match status" value="1"/>
</dbReference>
<organism evidence="2 3">
    <name type="scientific">Vicia faba</name>
    <name type="common">Broad bean</name>
    <name type="synonym">Faba vulgaris</name>
    <dbReference type="NCBI Taxonomy" id="3906"/>
    <lineage>
        <taxon>Eukaryota</taxon>
        <taxon>Viridiplantae</taxon>
        <taxon>Streptophyta</taxon>
        <taxon>Embryophyta</taxon>
        <taxon>Tracheophyta</taxon>
        <taxon>Spermatophyta</taxon>
        <taxon>Magnoliopsida</taxon>
        <taxon>eudicotyledons</taxon>
        <taxon>Gunneridae</taxon>
        <taxon>Pentapetalae</taxon>
        <taxon>rosids</taxon>
        <taxon>fabids</taxon>
        <taxon>Fabales</taxon>
        <taxon>Fabaceae</taxon>
        <taxon>Papilionoideae</taxon>
        <taxon>50 kb inversion clade</taxon>
        <taxon>NPAAA clade</taxon>
        <taxon>Hologalegina</taxon>
        <taxon>IRL clade</taxon>
        <taxon>Fabeae</taxon>
        <taxon>Vicia</taxon>
    </lineage>
</organism>
<dbReference type="Proteomes" id="UP001157006">
    <property type="component" value="Chromosome 5"/>
</dbReference>
<dbReference type="Pfam" id="PF00646">
    <property type="entry name" value="F-box"/>
    <property type="match status" value="1"/>
</dbReference>
<dbReference type="InterPro" id="IPR001810">
    <property type="entry name" value="F-box_dom"/>
</dbReference>
<name>A0AAV1ASQ8_VICFA</name>
<sequence>MDVCLIKKQLQSTAPLPLVFIPEELIAEILSLLSVKTISRFKCVNKLWNTLISDPTFVDKHLKKSSQKQHLIVVWRDTRDLIMVPFPLYDLHQNPSITRCLNDDYYTVGTCNGLICLYTKSLYKVSRSVEYMEYSIHLWNPSTRKKSEKLVSFSYFSYNLKKFFKFAFCYDDSKKTYKVVAYHIQSCTKSEVKVFSLVGNVWRNIQSFPVVPLNWTYYETCPYNGVHLSNTINWLAINEYSYSSYQYRDITHVEQIVIISLDLSTETYKVLLMPQGLVEVPRIQPVVNVNVLMECLCFSHQVEDEFVLWQMKEYGIQESWSQLFKISYQILPMDFKDERFRMACIYKNGDMVIFVSDCHYDKVIYNLRDKKVETLIVNGCGYWFGHVNVYGESLVASWLLEMELLCWDDAWMRQSVIFP</sequence>
<evidence type="ECO:0000313" key="3">
    <source>
        <dbReference type="Proteomes" id="UP001157006"/>
    </source>
</evidence>
<gene>
    <name evidence="2" type="ORF">VFH_V020240</name>
</gene>
<protein>
    <recommendedName>
        <fullName evidence="1">F-box domain-containing protein</fullName>
    </recommendedName>
</protein>
<dbReference type="InterPro" id="IPR050796">
    <property type="entry name" value="SCF_F-box_component"/>
</dbReference>
<dbReference type="SUPFAM" id="SSF81383">
    <property type="entry name" value="F-box domain"/>
    <property type="match status" value="1"/>
</dbReference>
<dbReference type="SMART" id="SM00256">
    <property type="entry name" value="FBOX"/>
    <property type="match status" value="1"/>
</dbReference>